<name>A0A699UEX3_TANCI</name>
<comment type="caution">
    <text evidence="2">The sequence shown here is derived from an EMBL/GenBank/DDBJ whole genome shotgun (WGS) entry which is preliminary data.</text>
</comment>
<proteinExistence type="predicted"/>
<feature type="non-terminal residue" evidence="2">
    <location>
        <position position="106"/>
    </location>
</feature>
<organism evidence="2">
    <name type="scientific">Tanacetum cinerariifolium</name>
    <name type="common">Dalmatian daisy</name>
    <name type="synonym">Chrysanthemum cinerariifolium</name>
    <dbReference type="NCBI Taxonomy" id="118510"/>
    <lineage>
        <taxon>Eukaryota</taxon>
        <taxon>Viridiplantae</taxon>
        <taxon>Streptophyta</taxon>
        <taxon>Embryophyta</taxon>
        <taxon>Tracheophyta</taxon>
        <taxon>Spermatophyta</taxon>
        <taxon>Magnoliopsida</taxon>
        <taxon>eudicotyledons</taxon>
        <taxon>Gunneridae</taxon>
        <taxon>Pentapetalae</taxon>
        <taxon>asterids</taxon>
        <taxon>campanulids</taxon>
        <taxon>Asterales</taxon>
        <taxon>Asteraceae</taxon>
        <taxon>Asteroideae</taxon>
        <taxon>Anthemideae</taxon>
        <taxon>Anthemidinae</taxon>
        <taxon>Tanacetum</taxon>
    </lineage>
</organism>
<dbReference type="EMBL" id="BKCJ011326891">
    <property type="protein sequence ID" value="GFD21040.1"/>
    <property type="molecule type" value="Genomic_DNA"/>
</dbReference>
<protein>
    <submittedName>
        <fullName evidence="2">Uncharacterized protein</fullName>
    </submittedName>
</protein>
<reference evidence="2" key="1">
    <citation type="journal article" date="2019" name="Sci. Rep.">
        <title>Draft genome of Tanacetum cinerariifolium, the natural source of mosquito coil.</title>
        <authorList>
            <person name="Yamashiro T."/>
            <person name="Shiraishi A."/>
            <person name="Satake H."/>
            <person name="Nakayama K."/>
        </authorList>
    </citation>
    <scope>NUCLEOTIDE SEQUENCE</scope>
</reference>
<dbReference type="AlphaFoldDB" id="A0A699UEX3"/>
<feature type="compositionally biased region" description="Basic and acidic residues" evidence="1">
    <location>
        <begin position="48"/>
        <end position="61"/>
    </location>
</feature>
<gene>
    <name evidence="2" type="ORF">Tci_893009</name>
</gene>
<evidence type="ECO:0000256" key="1">
    <source>
        <dbReference type="SAM" id="MobiDB-lite"/>
    </source>
</evidence>
<evidence type="ECO:0000313" key="2">
    <source>
        <dbReference type="EMBL" id="GFD21040.1"/>
    </source>
</evidence>
<sequence length="106" mass="11476">MSMNYQPVFARNQTNGYVGPKSSKDEAADDAGNKGTAVPRNENGVQDPAKEGRERAQRNELKSMFGQDKNANGNNNYMMFTLVSVTGSFYVNLGGSIPINVATLPN</sequence>
<feature type="region of interest" description="Disordered" evidence="1">
    <location>
        <begin position="1"/>
        <end position="70"/>
    </location>
</feature>
<feature type="compositionally biased region" description="Polar residues" evidence="1">
    <location>
        <begin position="1"/>
        <end position="16"/>
    </location>
</feature>
<accession>A0A699UEX3</accession>